<sequence length="191" mass="20254">AGKQGRVGRCAGAPPAARAAHAAGHDAAAGGRAGEHRPVHAQPPRSRQAAIGARPSARSGRRPRRQCRRPGRPPARAGPTGPRRGPPPRRDDDVAAHPSRLGRRPPCPQDPDRRGPGLPSGRAAGPRGPRLDLRPQRPPAAAAGHGRARHRAGRGRRVHHLDAALVRRRRRSRRAHHDRGAARGATAPARV</sequence>
<feature type="region of interest" description="Disordered" evidence="1">
    <location>
        <begin position="1"/>
        <end position="191"/>
    </location>
</feature>
<reference evidence="2" key="1">
    <citation type="submission" date="2020-02" db="EMBL/GenBank/DDBJ databases">
        <authorList>
            <person name="Meier V. D."/>
        </authorList>
    </citation>
    <scope>NUCLEOTIDE SEQUENCE</scope>
    <source>
        <strain evidence="2">AVDCRST_MAG38</strain>
    </source>
</reference>
<feature type="compositionally biased region" description="Low complexity" evidence="1">
    <location>
        <begin position="74"/>
        <end position="83"/>
    </location>
</feature>
<feature type="compositionally biased region" description="Basic residues" evidence="1">
    <location>
        <begin position="59"/>
        <end position="71"/>
    </location>
</feature>
<evidence type="ECO:0000256" key="1">
    <source>
        <dbReference type="SAM" id="MobiDB-lite"/>
    </source>
</evidence>
<feature type="compositionally biased region" description="Low complexity" evidence="1">
    <location>
        <begin position="182"/>
        <end position="191"/>
    </location>
</feature>
<feature type="compositionally biased region" description="Basic residues" evidence="1">
    <location>
        <begin position="166"/>
        <end position="177"/>
    </location>
</feature>
<proteinExistence type="predicted"/>
<protein>
    <submittedName>
        <fullName evidence="2">Transcriptional regulator SCO1200, Xre-family with cupin domain</fullName>
    </submittedName>
</protein>
<feature type="compositionally biased region" description="Low complexity" evidence="1">
    <location>
        <begin position="49"/>
        <end position="58"/>
    </location>
</feature>
<feature type="non-terminal residue" evidence="2">
    <location>
        <position position="191"/>
    </location>
</feature>
<evidence type="ECO:0000313" key="2">
    <source>
        <dbReference type="EMBL" id="CAA9462317.1"/>
    </source>
</evidence>
<name>A0A6J4RAN7_9ACTN</name>
<dbReference type="EMBL" id="CADCVJ010000015">
    <property type="protein sequence ID" value="CAA9462317.1"/>
    <property type="molecule type" value="Genomic_DNA"/>
</dbReference>
<gene>
    <name evidence="2" type="ORF">AVDCRST_MAG38-228</name>
</gene>
<accession>A0A6J4RAN7</accession>
<feature type="compositionally biased region" description="Low complexity" evidence="1">
    <location>
        <begin position="7"/>
        <end position="30"/>
    </location>
</feature>
<organism evidence="2">
    <name type="scientific">uncultured Solirubrobacteraceae bacterium</name>
    <dbReference type="NCBI Taxonomy" id="1162706"/>
    <lineage>
        <taxon>Bacteria</taxon>
        <taxon>Bacillati</taxon>
        <taxon>Actinomycetota</taxon>
        <taxon>Thermoleophilia</taxon>
        <taxon>Solirubrobacterales</taxon>
        <taxon>Solirubrobacteraceae</taxon>
        <taxon>environmental samples</taxon>
    </lineage>
</organism>
<feature type="non-terminal residue" evidence="2">
    <location>
        <position position="1"/>
    </location>
</feature>
<dbReference type="AlphaFoldDB" id="A0A6J4RAN7"/>
<feature type="compositionally biased region" description="Basic residues" evidence="1">
    <location>
        <begin position="146"/>
        <end position="159"/>
    </location>
</feature>